<dbReference type="SUPFAM" id="SSF102712">
    <property type="entry name" value="JAB1/MPN domain"/>
    <property type="match status" value="1"/>
</dbReference>
<feature type="domain" description="MPN" evidence="2">
    <location>
        <begin position="440"/>
        <end position="529"/>
    </location>
</feature>
<dbReference type="Gene3D" id="1.20.58.1880">
    <property type="match status" value="1"/>
</dbReference>
<organism evidence="3 4">
    <name type="scientific">Leptidea sinapis</name>
    <dbReference type="NCBI Taxonomy" id="189913"/>
    <lineage>
        <taxon>Eukaryota</taxon>
        <taxon>Metazoa</taxon>
        <taxon>Ecdysozoa</taxon>
        <taxon>Arthropoda</taxon>
        <taxon>Hexapoda</taxon>
        <taxon>Insecta</taxon>
        <taxon>Pterygota</taxon>
        <taxon>Neoptera</taxon>
        <taxon>Endopterygota</taxon>
        <taxon>Lepidoptera</taxon>
        <taxon>Glossata</taxon>
        <taxon>Ditrysia</taxon>
        <taxon>Papilionoidea</taxon>
        <taxon>Pieridae</taxon>
        <taxon>Dismorphiinae</taxon>
        <taxon>Leptidea</taxon>
    </lineage>
</organism>
<dbReference type="InterPro" id="IPR037518">
    <property type="entry name" value="MPN"/>
</dbReference>
<dbReference type="Gene3D" id="3.40.140.10">
    <property type="entry name" value="Cytidine Deaminase, domain 2"/>
    <property type="match status" value="1"/>
</dbReference>
<evidence type="ECO:0000313" key="4">
    <source>
        <dbReference type="Proteomes" id="UP000324832"/>
    </source>
</evidence>
<evidence type="ECO:0000256" key="1">
    <source>
        <dbReference type="SAM" id="MobiDB-lite"/>
    </source>
</evidence>
<feature type="compositionally biased region" description="Acidic residues" evidence="1">
    <location>
        <begin position="275"/>
        <end position="289"/>
    </location>
</feature>
<accession>A0A5E4PNL4</accession>
<feature type="region of interest" description="Disordered" evidence="1">
    <location>
        <begin position="59"/>
        <end position="79"/>
    </location>
</feature>
<feature type="non-terminal residue" evidence="3">
    <location>
        <position position="529"/>
    </location>
</feature>
<dbReference type="Proteomes" id="UP000324832">
    <property type="component" value="Unassembled WGS sequence"/>
</dbReference>
<dbReference type="PANTHER" id="PTHR10410">
    <property type="entry name" value="EUKARYOTIC TRANSLATION INITIATION FACTOR 3 -RELATED"/>
    <property type="match status" value="1"/>
</dbReference>
<proteinExistence type="predicted"/>
<keyword evidence="4" id="KW-1185">Reference proteome</keyword>
<sequence>MADDDEIDILGDFSFNSCFAQNNQGIPSCSDREDTVHPQWLLDWTATNWYDTQNRLKQGSSRKLSGNNSRPHNENSFTEWSNKEREILKQEIAKNGRNVKQIAQTLKSKSEAEIQALIEAEHGVTLDNEYDVPDISKSQVLTVVSTGVPTVTVPQQTKPVDASEIFYDDELAIGSTELVTSDASNSGSPQKYKKKIVQKIGKCRRKHVTGQDKDETRNSIKGGLMVSDKCLQKHCHSDDSLKSQKLQIVLGSGQALPISEGEQVIKIEKNKESEQESDVEIDVDNDDGTETNMQAVNIPEINVSDVETQHKNVAQNKTSAVMGPPLRSIMGPPLRSIMGPPLRSVMAPPLRRMLAPPSRSKMAPPSRSVMAPPVRRLDLARRRRKFNLDGEGGYRILHTEAGDLYEVSSEPRKEKQPRKQPVQLIRCKSYGPDRPAPCEVNLHISTLVSMEVHAHTSRGEVMGLVGGTGDEEGRVVFLTAYQPARAAANSTHCDMDPVSQAMAGEYLRGLGLSVCGWHHSHPQFPAEPS</sequence>
<reference evidence="3 4" key="1">
    <citation type="submission" date="2017-07" db="EMBL/GenBank/DDBJ databases">
        <authorList>
            <person name="Talla V."/>
            <person name="Backstrom N."/>
        </authorList>
    </citation>
    <scope>NUCLEOTIDE SEQUENCE [LARGE SCALE GENOMIC DNA]</scope>
</reference>
<dbReference type="AlphaFoldDB" id="A0A5E4PNL4"/>
<feature type="region of interest" description="Disordered" evidence="1">
    <location>
        <begin position="269"/>
        <end position="291"/>
    </location>
</feature>
<dbReference type="EMBL" id="FZQP02000004">
    <property type="protein sequence ID" value="VVC86560.1"/>
    <property type="molecule type" value="Genomic_DNA"/>
</dbReference>
<name>A0A5E4PNL4_9NEOP</name>
<dbReference type="PROSITE" id="PS50249">
    <property type="entry name" value="MPN"/>
    <property type="match status" value="1"/>
</dbReference>
<protein>
    <recommendedName>
        <fullName evidence="2">MPN domain-containing protein</fullName>
    </recommendedName>
</protein>
<dbReference type="InterPro" id="IPR050242">
    <property type="entry name" value="JAMM_MPN+_peptidase_M67A"/>
</dbReference>
<evidence type="ECO:0000313" key="3">
    <source>
        <dbReference type="EMBL" id="VVC86560.1"/>
    </source>
</evidence>
<gene>
    <name evidence="3" type="ORF">LSINAPIS_LOCUS355</name>
</gene>
<evidence type="ECO:0000259" key="2">
    <source>
        <dbReference type="PROSITE" id="PS50249"/>
    </source>
</evidence>